<comment type="caution">
    <text evidence="1">The sequence shown here is derived from an EMBL/GenBank/DDBJ whole genome shotgun (WGS) entry which is preliminary data.</text>
</comment>
<dbReference type="EMBL" id="JBAHYK010001890">
    <property type="protein sequence ID" value="KAL0566466.1"/>
    <property type="molecule type" value="Genomic_DNA"/>
</dbReference>
<protein>
    <submittedName>
        <fullName evidence="1">Uncharacterized protein</fullName>
    </submittedName>
</protein>
<reference evidence="1 2" key="1">
    <citation type="submission" date="2024-02" db="EMBL/GenBank/DDBJ databases">
        <title>A draft genome for the cacao thread blight pathogen Marasmius crinis-equi.</title>
        <authorList>
            <person name="Cohen S.P."/>
            <person name="Baruah I.K."/>
            <person name="Amoako-Attah I."/>
            <person name="Bukari Y."/>
            <person name="Meinhardt L.W."/>
            <person name="Bailey B.A."/>
        </authorList>
    </citation>
    <scope>NUCLEOTIDE SEQUENCE [LARGE SCALE GENOMIC DNA]</scope>
    <source>
        <strain evidence="1 2">GH-76</strain>
    </source>
</reference>
<gene>
    <name evidence="1" type="ORF">V5O48_015546</name>
</gene>
<evidence type="ECO:0000313" key="1">
    <source>
        <dbReference type="EMBL" id="KAL0566466.1"/>
    </source>
</evidence>
<evidence type="ECO:0000313" key="2">
    <source>
        <dbReference type="Proteomes" id="UP001465976"/>
    </source>
</evidence>
<sequence>MSMVRREVLEKWPGASPNRLQVYRSTWPYKSPQAWVFLKLIASIPSISPWLLFGTSAGTSMGRKPNIQVLDYLSKPWLRFRHENWARVDARFLNSWWPGQVGQKSDIGIHLWEGIKNIIPILRDTISLQPFLIILESYPLMITLPLAFPYFYRLYTWMDFDDVNRKLDSFFPRMNPAFFTSLYQTLGIPLTGFGPMFSEKEFIVRIVTNNLKLDREPEQLNRFVEEAREISRANMPKRTRINFTLFFHVGQHLWERGQGIELLDIYKDEWSSYSSSISQNHDRISMGGDERYQLIASFARYINTRLDLPEPSHPRETEPVLVTRKGLEFLRFIHDQIIQHKLYDIARYHRITVWPVRSEREIMKEWAKAMEVIRRLKGLPEDYFVEFPPEGSNDSNQESEATVGKLRELCNGISAFIRKALTRRAEDAPNSQA</sequence>
<organism evidence="1 2">
    <name type="scientific">Marasmius crinis-equi</name>
    <dbReference type="NCBI Taxonomy" id="585013"/>
    <lineage>
        <taxon>Eukaryota</taxon>
        <taxon>Fungi</taxon>
        <taxon>Dikarya</taxon>
        <taxon>Basidiomycota</taxon>
        <taxon>Agaricomycotina</taxon>
        <taxon>Agaricomycetes</taxon>
        <taxon>Agaricomycetidae</taxon>
        <taxon>Agaricales</taxon>
        <taxon>Marasmiineae</taxon>
        <taxon>Marasmiaceae</taxon>
        <taxon>Marasmius</taxon>
    </lineage>
</organism>
<accession>A0ABR3EUJ5</accession>
<keyword evidence="2" id="KW-1185">Reference proteome</keyword>
<proteinExistence type="predicted"/>
<dbReference type="Proteomes" id="UP001465976">
    <property type="component" value="Unassembled WGS sequence"/>
</dbReference>
<name>A0ABR3EUJ5_9AGAR</name>